<evidence type="ECO:0000313" key="3">
    <source>
        <dbReference type="Proteomes" id="UP000216052"/>
    </source>
</evidence>
<sequence length="130" mass="15040">MVSKKAAMETAIRDAFIKLQRNLVGRGPVEARTYIIEDMVLIRFKGVLTIEETHLAKTEKGRQVVKEMRQILRETFSNETEDLVAKLTECKVVSSHSDISTKTGERVEIYIMEDNLEKRLRSLEKQRIEC</sequence>
<accession>A0ABZ3J8S3</accession>
<reference evidence="2" key="1">
    <citation type="submission" date="2024-05" db="EMBL/GenBank/DDBJ databases">
        <title>Isolation and characterization of Sporomusa carbonis sp. nov., a carboxydotrophic hydrogenogen in the genus of Sporomusa isolated from a charcoal burning pile.</title>
        <authorList>
            <person name="Boeer T."/>
            <person name="Rosenbaum F."/>
            <person name="Eysell L."/>
            <person name="Mueller V."/>
            <person name="Daniel R."/>
            <person name="Poehlein A."/>
        </authorList>
    </citation>
    <scope>NUCLEOTIDE SEQUENCE [LARGE SCALE GENOMIC DNA]</scope>
    <source>
        <strain evidence="2">DSM 3132</strain>
    </source>
</reference>
<dbReference type="EMBL" id="CP155571">
    <property type="protein sequence ID" value="XFO74526.1"/>
    <property type="molecule type" value="Genomic_DNA"/>
</dbReference>
<dbReference type="RefSeq" id="WP_093795831.1">
    <property type="nucleotide sequence ID" value="NZ_CP155571.1"/>
</dbReference>
<evidence type="ECO:0000259" key="1">
    <source>
        <dbReference type="Pfam" id="PF10057"/>
    </source>
</evidence>
<proteinExistence type="predicted"/>
<protein>
    <recommendedName>
        <fullName evidence="1">Na+-translocating membrane potential-generating system MpsC domain-containing protein</fullName>
    </recommendedName>
</protein>
<organism evidence="2 3">
    <name type="scientific">Sporomusa acidovorans (strain ATCC 49682 / DSM 3132 / Mol)</name>
    <dbReference type="NCBI Taxonomy" id="1123286"/>
    <lineage>
        <taxon>Bacteria</taxon>
        <taxon>Bacillati</taxon>
        <taxon>Bacillota</taxon>
        <taxon>Negativicutes</taxon>
        <taxon>Selenomonadales</taxon>
        <taxon>Sporomusaceae</taxon>
        <taxon>Sporomusa</taxon>
    </lineage>
</organism>
<keyword evidence="3" id="KW-1185">Reference proteome</keyword>
<name>A0ABZ3J8S3_SPOA4</name>
<dbReference type="Proteomes" id="UP000216052">
    <property type="component" value="Chromosome"/>
</dbReference>
<feature type="domain" description="Na+-translocating membrane potential-generating system MpsC" evidence="1">
    <location>
        <begin position="5"/>
        <end position="113"/>
    </location>
</feature>
<dbReference type="Pfam" id="PF10057">
    <property type="entry name" value="MpsC"/>
    <property type="match status" value="1"/>
</dbReference>
<gene>
    <name evidence="2" type="ORF">SPACI_046360</name>
</gene>
<evidence type="ECO:0000313" key="2">
    <source>
        <dbReference type="EMBL" id="XFO74526.1"/>
    </source>
</evidence>
<dbReference type="InterPro" id="IPR018745">
    <property type="entry name" value="MpsC"/>
</dbReference>